<dbReference type="PANTHER" id="PTHR24960:SF79">
    <property type="entry name" value="PHOTOSYSTEM I IRON-SULFUR CENTER"/>
    <property type="match status" value="1"/>
</dbReference>
<keyword evidence="5 9" id="KW-0479">Metal-binding</keyword>
<feature type="domain" description="4Fe-4S ferredoxin-type" evidence="10">
    <location>
        <begin position="1"/>
        <end position="25"/>
    </location>
</feature>
<evidence type="ECO:0000256" key="8">
    <source>
        <dbReference type="ARBA" id="ARBA00023014"/>
    </source>
</evidence>
<comment type="function">
    <text evidence="2 9">Ferredoxins are iron-sulfur proteins that transfer electrons in a wide variety of metabolic reactions.</text>
</comment>
<comment type="cofactor">
    <cofactor evidence="1 9">
        <name>[4Fe-4S] cluster</name>
        <dbReference type="ChEBI" id="CHEBI:49883"/>
    </cofactor>
</comment>
<gene>
    <name evidence="11" type="ORF">FYJ73_00700</name>
</gene>
<dbReference type="EMBL" id="VUNG01000001">
    <property type="protein sequence ID" value="MST83220.1"/>
    <property type="molecule type" value="Genomic_DNA"/>
</dbReference>
<evidence type="ECO:0000256" key="5">
    <source>
        <dbReference type="ARBA" id="ARBA00022723"/>
    </source>
</evidence>
<evidence type="ECO:0000256" key="4">
    <source>
        <dbReference type="ARBA" id="ARBA00022485"/>
    </source>
</evidence>
<keyword evidence="12" id="KW-1185">Reference proteome</keyword>
<dbReference type="PANTHER" id="PTHR24960">
    <property type="entry name" value="PHOTOSYSTEM I IRON-SULFUR CENTER-RELATED"/>
    <property type="match status" value="1"/>
</dbReference>
<evidence type="ECO:0000256" key="7">
    <source>
        <dbReference type="ARBA" id="ARBA00023004"/>
    </source>
</evidence>
<evidence type="ECO:0000259" key="10">
    <source>
        <dbReference type="PROSITE" id="PS51379"/>
    </source>
</evidence>
<protein>
    <recommendedName>
        <fullName evidence="9">Ferredoxin</fullName>
    </recommendedName>
</protein>
<dbReference type="Pfam" id="PF00037">
    <property type="entry name" value="Fer4"/>
    <property type="match status" value="2"/>
</dbReference>
<keyword evidence="8 9" id="KW-0411">Iron-sulfur</keyword>
<evidence type="ECO:0000313" key="11">
    <source>
        <dbReference type="EMBL" id="MST83220.1"/>
    </source>
</evidence>
<dbReference type="PROSITE" id="PS00198">
    <property type="entry name" value="4FE4S_FER_1"/>
    <property type="match status" value="1"/>
</dbReference>
<dbReference type="GO" id="GO:0051539">
    <property type="term" value="F:4 iron, 4 sulfur cluster binding"/>
    <property type="evidence" value="ECO:0007669"/>
    <property type="project" value="UniProtKB-UniRule"/>
</dbReference>
<organism evidence="11 12">
    <name type="scientific">Hallella mizrahii</name>
    <dbReference type="NCBI Taxonomy" id="2606637"/>
    <lineage>
        <taxon>Bacteria</taxon>
        <taxon>Pseudomonadati</taxon>
        <taxon>Bacteroidota</taxon>
        <taxon>Bacteroidia</taxon>
        <taxon>Bacteroidales</taxon>
        <taxon>Prevotellaceae</taxon>
        <taxon>Hallella</taxon>
    </lineage>
</organism>
<dbReference type="InterPro" id="IPR050157">
    <property type="entry name" value="PSI_iron-sulfur_center"/>
</dbReference>
<reference evidence="11 12" key="1">
    <citation type="submission" date="2019-08" db="EMBL/GenBank/DDBJ databases">
        <title>In-depth cultivation of the pig gut microbiome towards novel bacterial diversity and tailored functional studies.</title>
        <authorList>
            <person name="Wylensek D."/>
            <person name="Hitch T.C.A."/>
            <person name="Clavel T."/>
        </authorList>
    </citation>
    <scope>NUCLEOTIDE SEQUENCE [LARGE SCALE GENOMIC DNA]</scope>
    <source>
        <strain evidence="11 12">LKV-178-WT-2A</strain>
    </source>
</reference>
<keyword evidence="4 9" id="KW-0004">4Fe-4S</keyword>
<evidence type="ECO:0000256" key="9">
    <source>
        <dbReference type="RuleBase" id="RU365098"/>
    </source>
</evidence>
<comment type="caution">
    <text evidence="11">The sequence shown here is derived from an EMBL/GenBank/DDBJ whole genome shotgun (WGS) entry which is preliminary data.</text>
</comment>
<dbReference type="InterPro" id="IPR017896">
    <property type="entry name" value="4Fe4S_Fe-S-bd"/>
</dbReference>
<sequence>MAYVINDDCVACGTCIDECPVGAISAGDKYSINPDECTECGTCASVCPNEAIHLGE</sequence>
<name>A0A7K0KCS9_9BACT</name>
<dbReference type="InterPro" id="IPR017900">
    <property type="entry name" value="4Fe4S_Fe_S_CS"/>
</dbReference>
<proteinExistence type="predicted"/>
<dbReference type="GO" id="GO:0009055">
    <property type="term" value="F:electron transfer activity"/>
    <property type="evidence" value="ECO:0007669"/>
    <property type="project" value="UniProtKB-UniRule"/>
</dbReference>
<dbReference type="GO" id="GO:0046872">
    <property type="term" value="F:metal ion binding"/>
    <property type="evidence" value="ECO:0007669"/>
    <property type="project" value="UniProtKB-UniRule"/>
</dbReference>
<keyword evidence="3 9" id="KW-0813">Transport</keyword>
<dbReference type="Gene3D" id="3.30.70.20">
    <property type="match status" value="1"/>
</dbReference>
<evidence type="ECO:0000256" key="1">
    <source>
        <dbReference type="ARBA" id="ARBA00001966"/>
    </source>
</evidence>
<evidence type="ECO:0000256" key="3">
    <source>
        <dbReference type="ARBA" id="ARBA00022448"/>
    </source>
</evidence>
<dbReference type="RefSeq" id="WP_154532596.1">
    <property type="nucleotide sequence ID" value="NZ_VUNG01000001.1"/>
</dbReference>
<accession>A0A7K0KCS9</accession>
<keyword evidence="7 9" id="KW-0408">Iron</keyword>
<evidence type="ECO:0000256" key="6">
    <source>
        <dbReference type="ARBA" id="ARBA00022982"/>
    </source>
</evidence>
<dbReference type="Proteomes" id="UP000438914">
    <property type="component" value="Unassembled WGS sequence"/>
</dbReference>
<keyword evidence="6 9" id="KW-0249">Electron transport</keyword>
<dbReference type="SUPFAM" id="SSF54862">
    <property type="entry name" value="4Fe-4S ferredoxins"/>
    <property type="match status" value="1"/>
</dbReference>
<dbReference type="PROSITE" id="PS51379">
    <property type="entry name" value="4FE4S_FER_2"/>
    <property type="match status" value="2"/>
</dbReference>
<evidence type="ECO:0000256" key="2">
    <source>
        <dbReference type="ARBA" id="ARBA00003532"/>
    </source>
</evidence>
<dbReference type="PRINTS" id="PR00354">
    <property type="entry name" value="7FE8SFRDOXIN"/>
</dbReference>
<evidence type="ECO:0000313" key="12">
    <source>
        <dbReference type="Proteomes" id="UP000438914"/>
    </source>
</evidence>
<feature type="domain" description="4Fe-4S ferredoxin-type" evidence="10">
    <location>
        <begin position="28"/>
        <end position="56"/>
    </location>
</feature>
<dbReference type="AlphaFoldDB" id="A0A7K0KCS9"/>
<dbReference type="InterPro" id="IPR000813">
    <property type="entry name" value="7Fe_ferredoxin"/>
</dbReference>